<dbReference type="GO" id="GO:0071944">
    <property type="term" value="C:cell periphery"/>
    <property type="evidence" value="ECO:0007669"/>
    <property type="project" value="UniProtKB-ARBA"/>
</dbReference>
<feature type="domain" description="Ig-like" evidence="10">
    <location>
        <begin position="264"/>
        <end position="362"/>
    </location>
</feature>
<protein>
    <submittedName>
        <fullName evidence="12">Ig-like domain-containing protein</fullName>
    </submittedName>
</protein>
<feature type="compositionally biased region" description="Acidic residues" evidence="7">
    <location>
        <begin position="524"/>
        <end position="535"/>
    </location>
</feature>
<evidence type="ECO:0000256" key="2">
    <source>
        <dbReference type="ARBA" id="ARBA00022729"/>
    </source>
</evidence>
<evidence type="ECO:0000256" key="6">
    <source>
        <dbReference type="ARBA" id="ARBA00023319"/>
    </source>
</evidence>
<keyword evidence="3" id="KW-0677">Repeat</keyword>
<dbReference type="SMART" id="SM00369">
    <property type="entry name" value="LRR_TYP"/>
    <property type="match status" value="5"/>
</dbReference>
<feature type="region of interest" description="Disordered" evidence="7">
    <location>
        <begin position="492"/>
        <end position="552"/>
    </location>
</feature>
<dbReference type="FunFam" id="3.80.10.10:FF:000082">
    <property type="entry name" value="Leucine-rich repeat-containing 24"/>
    <property type="match status" value="1"/>
</dbReference>
<dbReference type="AlphaFoldDB" id="A0A084WC25"/>
<dbReference type="InterPro" id="IPR036179">
    <property type="entry name" value="Ig-like_dom_sf"/>
</dbReference>
<accession>A0A084WC25</accession>
<organism evidence="11">
    <name type="scientific">Anopheles sinensis</name>
    <name type="common">Mosquito</name>
    <dbReference type="NCBI Taxonomy" id="74873"/>
    <lineage>
        <taxon>Eukaryota</taxon>
        <taxon>Metazoa</taxon>
        <taxon>Ecdysozoa</taxon>
        <taxon>Arthropoda</taxon>
        <taxon>Hexapoda</taxon>
        <taxon>Insecta</taxon>
        <taxon>Pterygota</taxon>
        <taxon>Neoptera</taxon>
        <taxon>Endopterygota</taxon>
        <taxon>Diptera</taxon>
        <taxon>Nematocera</taxon>
        <taxon>Culicoidea</taxon>
        <taxon>Culicidae</taxon>
        <taxon>Anophelinae</taxon>
        <taxon>Anopheles</taxon>
    </lineage>
</organism>
<dbReference type="Pfam" id="PF07679">
    <property type="entry name" value="I-set"/>
    <property type="match status" value="1"/>
</dbReference>
<keyword evidence="8" id="KW-1133">Transmembrane helix</keyword>
<dbReference type="VEuPathDB" id="VectorBase:ASIC015839"/>
<keyword evidence="8" id="KW-0472">Membrane</keyword>
<dbReference type="EnsemblMetazoa" id="ASIC015839-RA">
    <property type="protein sequence ID" value="ASIC015839-PA"/>
    <property type="gene ID" value="ASIC015839"/>
</dbReference>
<dbReference type="InterPro" id="IPR003599">
    <property type="entry name" value="Ig_sub"/>
</dbReference>
<dbReference type="PROSITE" id="PS50835">
    <property type="entry name" value="IG_LIKE"/>
    <property type="match status" value="1"/>
</dbReference>
<evidence type="ECO:0000256" key="4">
    <source>
        <dbReference type="ARBA" id="ARBA00023157"/>
    </source>
</evidence>
<dbReference type="STRING" id="74873.A0A084WC25"/>
<evidence type="ECO:0000313" key="12">
    <source>
        <dbReference type="EnsemblMetazoa" id="ASIC015839-PA"/>
    </source>
</evidence>
<dbReference type="FunFam" id="2.60.40.10:FF:000032">
    <property type="entry name" value="palladin isoform X1"/>
    <property type="match status" value="1"/>
</dbReference>
<dbReference type="InterPro" id="IPR007110">
    <property type="entry name" value="Ig-like_dom"/>
</dbReference>
<dbReference type="Pfam" id="PF13855">
    <property type="entry name" value="LRR_8"/>
    <property type="match status" value="2"/>
</dbReference>
<reference evidence="11 13" key="1">
    <citation type="journal article" date="2014" name="BMC Genomics">
        <title>Genome sequence of Anopheles sinensis provides insight into genetics basis of mosquito competence for malaria parasites.</title>
        <authorList>
            <person name="Zhou D."/>
            <person name="Zhang D."/>
            <person name="Ding G."/>
            <person name="Shi L."/>
            <person name="Hou Q."/>
            <person name="Ye Y."/>
            <person name="Xu Y."/>
            <person name="Zhou H."/>
            <person name="Xiong C."/>
            <person name="Li S."/>
            <person name="Yu J."/>
            <person name="Hong S."/>
            <person name="Yu X."/>
            <person name="Zou P."/>
            <person name="Chen C."/>
            <person name="Chang X."/>
            <person name="Wang W."/>
            <person name="Lv Y."/>
            <person name="Sun Y."/>
            <person name="Ma L."/>
            <person name="Shen B."/>
            <person name="Zhu C."/>
        </authorList>
    </citation>
    <scope>NUCLEOTIDE SEQUENCE [LARGE SCALE GENOMIC DNA]</scope>
</reference>
<dbReference type="InterPro" id="IPR003598">
    <property type="entry name" value="Ig_sub2"/>
</dbReference>
<feature type="signal peptide" evidence="9">
    <location>
        <begin position="1"/>
        <end position="25"/>
    </location>
</feature>
<dbReference type="EMBL" id="KE525333">
    <property type="protein sequence ID" value="KFB47769.1"/>
    <property type="molecule type" value="Genomic_DNA"/>
</dbReference>
<dbReference type="PANTHER" id="PTHR24366">
    <property type="entry name" value="IG(IMMUNOGLOBULIN) AND LRR(LEUCINE RICH REPEAT) DOMAINS"/>
    <property type="match status" value="1"/>
</dbReference>
<dbReference type="PANTHER" id="PTHR24366:SF151">
    <property type="entry name" value="KEKKON 2"/>
    <property type="match status" value="1"/>
</dbReference>
<dbReference type="InterPro" id="IPR013098">
    <property type="entry name" value="Ig_I-set"/>
</dbReference>
<dbReference type="InterPro" id="IPR000483">
    <property type="entry name" value="Cys-rich_flank_reg_C"/>
</dbReference>
<dbReference type="EMBL" id="ATLV01022545">
    <property type="status" value="NOT_ANNOTATED_CDS"/>
    <property type="molecule type" value="Genomic_DNA"/>
</dbReference>
<feature type="compositionally biased region" description="Polar residues" evidence="7">
    <location>
        <begin position="536"/>
        <end position="552"/>
    </location>
</feature>
<evidence type="ECO:0000256" key="9">
    <source>
        <dbReference type="SAM" id="SignalP"/>
    </source>
</evidence>
<evidence type="ECO:0000256" key="8">
    <source>
        <dbReference type="SAM" id="Phobius"/>
    </source>
</evidence>
<dbReference type="SMART" id="SM00082">
    <property type="entry name" value="LRRCT"/>
    <property type="match status" value="1"/>
</dbReference>
<evidence type="ECO:0000259" key="10">
    <source>
        <dbReference type="PROSITE" id="PS50835"/>
    </source>
</evidence>
<gene>
    <name evidence="11" type="ORF">ZHAS_00015839</name>
</gene>
<dbReference type="InterPro" id="IPR001611">
    <property type="entry name" value="Leu-rich_rpt"/>
</dbReference>
<dbReference type="Gene3D" id="3.80.10.10">
    <property type="entry name" value="Ribonuclease Inhibitor"/>
    <property type="match status" value="2"/>
</dbReference>
<evidence type="ECO:0000256" key="3">
    <source>
        <dbReference type="ARBA" id="ARBA00022737"/>
    </source>
</evidence>
<evidence type="ECO:0000313" key="11">
    <source>
        <dbReference type="EMBL" id="KFB47769.1"/>
    </source>
</evidence>
<feature type="region of interest" description="Disordered" evidence="7">
    <location>
        <begin position="773"/>
        <end position="848"/>
    </location>
</feature>
<dbReference type="SMART" id="SM00408">
    <property type="entry name" value="IGc2"/>
    <property type="match status" value="1"/>
</dbReference>
<dbReference type="InterPro" id="IPR013783">
    <property type="entry name" value="Ig-like_fold"/>
</dbReference>
<name>A0A084WC25_ANOSI</name>
<keyword evidence="6" id="KW-0393">Immunoglobulin domain</keyword>
<keyword evidence="5" id="KW-0325">Glycoprotein</keyword>
<dbReference type="VEuPathDB" id="VectorBase:ASIS007009"/>
<keyword evidence="8" id="KW-0812">Transmembrane</keyword>
<dbReference type="SUPFAM" id="SSF48726">
    <property type="entry name" value="Immunoglobulin"/>
    <property type="match status" value="1"/>
</dbReference>
<keyword evidence="13" id="KW-1185">Reference proteome</keyword>
<keyword evidence="2 9" id="KW-0732">Signal</keyword>
<dbReference type="InterPro" id="IPR032675">
    <property type="entry name" value="LRR_dom_sf"/>
</dbReference>
<dbReference type="OMA" id="CPPEVCV"/>
<feature type="chain" id="PRO_5001784504" evidence="9">
    <location>
        <begin position="26"/>
        <end position="848"/>
    </location>
</feature>
<keyword evidence="1" id="KW-0433">Leucine-rich repeat</keyword>
<feature type="compositionally biased region" description="Basic and acidic residues" evidence="7">
    <location>
        <begin position="800"/>
        <end position="809"/>
    </location>
</feature>
<dbReference type="Proteomes" id="UP000030765">
    <property type="component" value="Unassembled WGS sequence"/>
</dbReference>
<evidence type="ECO:0000256" key="1">
    <source>
        <dbReference type="ARBA" id="ARBA00022614"/>
    </source>
</evidence>
<feature type="transmembrane region" description="Helical" evidence="8">
    <location>
        <begin position="380"/>
        <end position="404"/>
    </location>
</feature>
<dbReference type="PROSITE" id="PS51450">
    <property type="entry name" value="LRR"/>
    <property type="match status" value="2"/>
</dbReference>
<feature type="compositionally biased region" description="Polar residues" evidence="7">
    <location>
        <begin position="494"/>
        <end position="504"/>
    </location>
</feature>
<proteinExistence type="predicted"/>
<sequence length="848" mass="91779">MARLWNATVLLALLLGWSAVRPVEGCPAEVCVCKWKGGKQTVECGGRFLNRLPDGMDPGTQVLNFSSNSLMILPSERFKKMELINLQKIYLARNQISKIHDRAFRGLTNLVELDLSENALTEVPSETFQDYSALMRLTLSGNRIRAIRANAFKQLSYLTTLELSNCQVELVEDEAFIGMDNLEWLRLDGNRITTIRGAHVLPESLHGINLQGNRWHCDCQLTDIHTWLNSFNVPQREEIKCSGPARLAGETIKTLPLDDLACMPVITPETSYREIAEGRNISLDCRIAGTPEPSIAWLFQGQILLNDSLLAPSLHLYYYVDEVDGEKHSELFIYNITPDDNGTYSCVAENSAGRVQTNYTLHVIVKEEPVVEQVTFSEEYFLVIVGASAAVGFLVFLLVCVIVCRCARSRRTTVAGKKGASRTEGQCTPNQKCASITNELGEPLTAAKMNGGLGLGDGGSPQDIVLYLNTNPNGLDKAVLNNMTAMAQFCSPPSARSYQDQNPDLINDAESGQHKGRPRPPEALDSDLGEKDSDEQSSVQDGGSEASFQQNAGPAYYPPVALRGPRFVASALSTLPRGGLTCKDAQGLAAYQHQVDIHLSPGCFLDQNGYPVDLGLMAATAATPSGPTREAAAAGGAGKVRYANDAEFISRAHQAQSYQLYAPTDVRYTAEGYPQGADPSQTQFPSPPDGYKGDVQPVAYMSSTAAAAFCVGPSPSMPPQQWPTFLPGFHPQLIPIMTSAPSVGSPVGAAPPPDYSGVRGAPGALLASPMMASNVSQQTQSGGQQQQQLKKCSVGAQTSELDKDVIPEQREEEEEAEHETVKLRHLTGPLADSPDEGYVGDSHETSDI</sequence>
<keyword evidence="4" id="KW-1015">Disulfide bond</keyword>
<evidence type="ECO:0000313" key="13">
    <source>
        <dbReference type="Proteomes" id="UP000030765"/>
    </source>
</evidence>
<dbReference type="SMART" id="SM00409">
    <property type="entry name" value="IG"/>
    <property type="match status" value="1"/>
</dbReference>
<reference evidence="12" key="2">
    <citation type="submission" date="2020-05" db="UniProtKB">
        <authorList>
            <consortium name="EnsemblMetazoa"/>
        </authorList>
    </citation>
    <scope>IDENTIFICATION</scope>
</reference>
<feature type="compositionally biased region" description="Low complexity" evidence="7">
    <location>
        <begin position="776"/>
        <end position="788"/>
    </location>
</feature>
<evidence type="ECO:0000256" key="5">
    <source>
        <dbReference type="ARBA" id="ARBA00023180"/>
    </source>
</evidence>
<dbReference type="InterPro" id="IPR003591">
    <property type="entry name" value="Leu-rich_rpt_typical-subtyp"/>
</dbReference>
<dbReference type="SUPFAM" id="SSF52058">
    <property type="entry name" value="L domain-like"/>
    <property type="match status" value="1"/>
</dbReference>
<evidence type="ECO:0000256" key="7">
    <source>
        <dbReference type="SAM" id="MobiDB-lite"/>
    </source>
</evidence>
<dbReference type="Gene3D" id="2.60.40.10">
    <property type="entry name" value="Immunoglobulins"/>
    <property type="match status" value="1"/>
</dbReference>
<dbReference type="OrthoDB" id="643377at2759"/>